<evidence type="ECO:0000313" key="4">
    <source>
        <dbReference type="EMBL" id="MBD2846050.1"/>
    </source>
</evidence>
<reference evidence="4" key="1">
    <citation type="submission" date="2020-09" db="EMBL/GenBank/DDBJ databases">
        <title>A novel bacterium of genus Paenibacillus, isolated from South China Sea.</title>
        <authorList>
            <person name="Huang H."/>
            <person name="Mo K."/>
            <person name="Hu Y."/>
        </authorList>
    </citation>
    <scope>NUCLEOTIDE SEQUENCE</scope>
    <source>
        <strain evidence="4">IB182496</strain>
    </source>
</reference>
<gene>
    <name evidence="4" type="ORF">IDH44_12670</name>
</gene>
<sequence length="157" mass="18040">MNCTGEEGDEDGDMQATYRIGQLAKLADVSPRTIDFYTSIGLLEPCRRSAKNYRLYNDETLTRLKRIEQLKREKYSLDEIKATLDVWSKVTSEEQVSKKLTDLQLHLEQLQREVQELEPVIEQLKPQQAKRVVNKLMPQTAACIEALMLLLGKGPFL</sequence>
<proteinExistence type="predicted"/>
<comment type="caution">
    <text evidence="4">The sequence shown here is derived from an EMBL/GenBank/DDBJ whole genome shotgun (WGS) entry which is preliminary data.</text>
</comment>
<organism evidence="4 5">
    <name type="scientific">Paenibacillus sabuli</name>
    <dbReference type="NCBI Taxonomy" id="2772509"/>
    <lineage>
        <taxon>Bacteria</taxon>
        <taxon>Bacillati</taxon>
        <taxon>Bacillota</taxon>
        <taxon>Bacilli</taxon>
        <taxon>Bacillales</taxon>
        <taxon>Paenibacillaceae</taxon>
        <taxon>Paenibacillus</taxon>
    </lineage>
</organism>
<keyword evidence="1" id="KW-0238">DNA-binding</keyword>
<evidence type="ECO:0000313" key="5">
    <source>
        <dbReference type="Proteomes" id="UP000621560"/>
    </source>
</evidence>
<dbReference type="Proteomes" id="UP000621560">
    <property type="component" value="Unassembled WGS sequence"/>
</dbReference>
<keyword evidence="5" id="KW-1185">Reference proteome</keyword>
<protein>
    <submittedName>
        <fullName evidence="4">MerR family transcriptional regulator</fullName>
    </submittedName>
</protein>
<keyword evidence="2" id="KW-0175">Coiled coil</keyword>
<dbReference type="InterPro" id="IPR047057">
    <property type="entry name" value="MerR_fam"/>
</dbReference>
<dbReference type="AlphaFoldDB" id="A0A927BUN0"/>
<dbReference type="EMBL" id="JACXIZ010000020">
    <property type="protein sequence ID" value="MBD2846050.1"/>
    <property type="molecule type" value="Genomic_DNA"/>
</dbReference>
<dbReference type="Pfam" id="PF13411">
    <property type="entry name" value="MerR_1"/>
    <property type="match status" value="1"/>
</dbReference>
<evidence type="ECO:0000259" key="3">
    <source>
        <dbReference type="PROSITE" id="PS50937"/>
    </source>
</evidence>
<dbReference type="PANTHER" id="PTHR30204:SF95">
    <property type="entry name" value="HTH-TYPE TRANSCRIPTIONAL REGULATOR CUER"/>
    <property type="match status" value="1"/>
</dbReference>
<dbReference type="SUPFAM" id="SSF46955">
    <property type="entry name" value="Putative DNA-binding domain"/>
    <property type="match status" value="1"/>
</dbReference>
<name>A0A927BUN0_9BACL</name>
<dbReference type="SMART" id="SM00422">
    <property type="entry name" value="HTH_MERR"/>
    <property type="match status" value="1"/>
</dbReference>
<feature type="coiled-coil region" evidence="2">
    <location>
        <begin position="93"/>
        <end position="120"/>
    </location>
</feature>
<dbReference type="GO" id="GO:0003677">
    <property type="term" value="F:DNA binding"/>
    <property type="evidence" value="ECO:0007669"/>
    <property type="project" value="UniProtKB-KW"/>
</dbReference>
<evidence type="ECO:0000256" key="1">
    <source>
        <dbReference type="ARBA" id="ARBA00023125"/>
    </source>
</evidence>
<dbReference type="InterPro" id="IPR009061">
    <property type="entry name" value="DNA-bd_dom_put_sf"/>
</dbReference>
<dbReference type="PRINTS" id="PR00040">
    <property type="entry name" value="HTHMERR"/>
</dbReference>
<dbReference type="PROSITE" id="PS50937">
    <property type="entry name" value="HTH_MERR_2"/>
    <property type="match status" value="1"/>
</dbReference>
<accession>A0A927BUN0</accession>
<dbReference type="GO" id="GO:0003700">
    <property type="term" value="F:DNA-binding transcription factor activity"/>
    <property type="evidence" value="ECO:0007669"/>
    <property type="project" value="InterPro"/>
</dbReference>
<dbReference type="PANTHER" id="PTHR30204">
    <property type="entry name" value="REDOX-CYCLING DRUG-SENSING TRANSCRIPTIONAL ACTIVATOR SOXR"/>
    <property type="match status" value="1"/>
</dbReference>
<dbReference type="InterPro" id="IPR000551">
    <property type="entry name" value="MerR-type_HTH_dom"/>
</dbReference>
<evidence type="ECO:0000256" key="2">
    <source>
        <dbReference type="SAM" id="Coils"/>
    </source>
</evidence>
<feature type="domain" description="HTH merR-type" evidence="3">
    <location>
        <begin position="17"/>
        <end position="86"/>
    </location>
</feature>
<dbReference type="Gene3D" id="1.10.1660.10">
    <property type="match status" value="1"/>
</dbReference>